<sequence length="399" mass="43795">MVMIEKKRRSNFSNSLFNSVNILMGTGLLSLPFAFSITGYGLGLVLLVLFAVITHHTGMLLGKCLNKCKANDEAGFTYSDIGQAAFGIPGRTFISILFFLELGTVAVALVILTADSIVALFPMYDPMYVKIIVATSVIPVTWPRSLSLISYISLIGIIAMGNLIGILSYNGLSKQQAPGSIIHSVPVNAVPLSYSHIPLSFGLLMAGFCGHSVFPQIYHDMRHPEKYNKLLNYSYLIVVFIYGFVGVIGYLMFGADTKDEITQNIPLIPEYNKILSNLMIGLVAINAFTKYPISISPLNSQLEEIIRYFFDTRPSIRRILAITLSGGIILFISIAVPEFHKVMALLGSVFAFTVSVVFPSCCYMSLFGQKLSKLEWAIEIFITLSGIVMGSLGTAWVFL</sequence>
<keyword evidence="5" id="KW-0029">Amino-acid transport</keyword>
<evidence type="ECO:0000313" key="10">
    <source>
        <dbReference type="EMBL" id="KAJ3262331.1"/>
    </source>
</evidence>
<feature type="domain" description="Amino acid transporter transmembrane" evidence="9">
    <location>
        <begin position="10"/>
        <end position="394"/>
    </location>
</feature>
<proteinExistence type="inferred from homology"/>
<protein>
    <recommendedName>
        <fullName evidence="9">Amino acid transporter transmembrane domain-containing protein</fullName>
    </recommendedName>
</protein>
<name>A0AAD5Y6J1_9FUNG</name>
<dbReference type="AlphaFoldDB" id="A0AAD5Y6J1"/>
<evidence type="ECO:0000256" key="6">
    <source>
        <dbReference type="ARBA" id="ARBA00022989"/>
    </source>
</evidence>
<keyword evidence="7 8" id="KW-0472">Membrane</keyword>
<feature type="transmembrane region" description="Helical" evidence="8">
    <location>
        <begin position="127"/>
        <end position="144"/>
    </location>
</feature>
<evidence type="ECO:0000256" key="4">
    <source>
        <dbReference type="ARBA" id="ARBA00022692"/>
    </source>
</evidence>
<evidence type="ECO:0000256" key="5">
    <source>
        <dbReference type="ARBA" id="ARBA00022970"/>
    </source>
</evidence>
<keyword evidence="11" id="KW-1185">Reference proteome</keyword>
<evidence type="ECO:0000256" key="3">
    <source>
        <dbReference type="ARBA" id="ARBA00022448"/>
    </source>
</evidence>
<comment type="similarity">
    <text evidence="2">Belongs to the amino acid/polyamine transporter 2 family.</text>
</comment>
<evidence type="ECO:0000256" key="8">
    <source>
        <dbReference type="SAM" id="Phobius"/>
    </source>
</evidence>
<feature type="transmembrane region" description="Helical" evidence="8">
    <location>
        <begin position="40"/>
        <end position="61"/>
    </location>
</feature>
<evidence type="ECO:0000256" key="7">
    <source>
        <dbReference type="ARBA" id="ARBA00023136"/>
    </source>
</evidence>
<keyword evidence="4 8" id="KW-0812">Transmembrane</keyword>
<feature type="transmembrane region" description="Helical" evidence="8">
    <location>
        <begin position="376"/>
        <end position="398"/>
    </location>
</feature>
<comment type="subcellular location">
    <subcellularLocation>
        <location evidence="1">Membrane</location>
        <topology evidence="1">Multi-pass membrane protein</topology>
    </subcellularLocation>
</comment>
<dbReference type="Pfam" id="PF01490">
    <property type="entry name" value="Aa_trans"/>
    <property type="match status" value="1"/>
</dbReference>
<evidence type="ECO:0000313" key="11">
    <source>
        <dbReference type="Proteomes" id="UP001210925"/>
    </source>
</evidence>
<comment type="caution">
    <text evidence="10">The sequence shown here is derived from an EMBL/GenBank/DDBJ whole genome shotgun (WGS) entry which is preliminary data.</text>
</comment>
<feature type="transmembrane region" description="Helical" evidence="8">
    <location>
        <begin position="235"/>
        <end position="254"/>
    </location>
</feature>
<keyword evidence="3" id="KW-0813">Transport</keyword>
<dbReference type="PANTHER" id="PTHR22950:SF692">
    <property type="entry name" value="TRANSMEMBRANE AMINO ACID TRANSPORTER FAMILY PROTEIN"/>
    <property type="match status" value="1"/>
</dbReference>
<feature type="transmembrane region" description="Helical" evidence="8">
    <location>
        <begin position="342"/>
        <end position="364"/>
    </location>
</feature>
<feature type="transmembrane region" description="Helical" evidence="8">
    <location>
        <begin position="192"/>
        <end position="214"/>
    </location>
</feature>
<dbReference type="EMBL" id="JADGKB010000002">
    <property type="protein sequence ID" value="KAJ3262331.1"/>
    <property type="molecule type" value="Genomic_DNA"/>
</dbReference>
<feature type="transmembrane region" description="Helical" evidence="8">
    <location>
        <begin position="151"/>
        <end position="172"/>
    </location>
</feature>
<feature type="transmembrane region" description="Helical" evidence="8">
    <location>
        <begin position="96"/>
        <end position="121"/>
    </location>
</feature>
<accession>A0AAD5Y6J1</accession>
<dbReference type="Proteomes" id="UP001210925">
    <property type="component" value="Unassembled WGS sequence"/>
</dbReference>
<dbReference type="GO" id="GO:0015179">
    <property type="term" value="F:L-amino acid transmembrane transporter activity"/>
    <property type="evidence" value="ECO:0007669"/>
    <property type="project" value="TreeGrafter"/>
</dbReference>
<organism evidence="10 11">
    <name type="scientific">Boothiomyces macroporosus</name>
    <dbReference type="NCBI Taxonomy" id="261099"/>
    <lineage>
        <taxon>Eukaryota</taxon>
        <taxon>Fungi</taxon>
        <taxon>Fungi incertae sedis</taxon>
        <taxon>Chytridiomycota</taxon>
        <taxon>Chytridiomycota incertae sedis</taxon>
        <taxon>Chytridiomycetes</taxon>
        <taxon>Rhizophydiales</taxon>
        <taxon>Terramycetaceae</taxon>
        <taxon>Boothiomyces</taxon>
    </lineage>
</organism>
<keyword evidence="6 8" id="KW-1133">Transmembrane helix</keyword>
<reference evidence="10" key="1">
    <citation type="submission" date="2020-05" db="EMBL/GenBank/DDBJ databases">
        <title>Phylogenomic resolution of chytrid fungi.</title>
        <authorList>
            <person name="Stajich J.E."/>
            <person name="Amses K."/>
            <person name="Simmons R."/>
            <person name="Seto K."/>
            <person name="Myers J."/>
            <person name="Bonds A."/>
            <person name="Quandt C.A."/>
            <person name="Barry K."/>
            <person name="Liu P."/>
            <person name="Grigoriev I."/>
            <person name="Longcore J.E."/>
            <person name="James T.Y."/>
        </authorList>
    </citation>
    <scope>NUCLEOTIDE SEQUENCE</scope>
    <source>
        <strain evidence="10">PLAUS21</strain>
    </source>
</reference>
<dbReference type="InterPro" id="IPR013057">
    <property type="entry name" value="AA_transpt_TM"/>
</dbReference>
<dbReference type="GO" id="GO:0005774">
    <property type="term" value="C:vacuolar membrane"/>
    <property type="evidence" value="ECO:0007669"/>
    <property type="project" value="TreeGrafter"/>
</dbReference>
<feature type="transmembrane region" description="Helical" evidence="8">
    <location>
        <begin position="12"/>
        <end position="34"/>
    </location>
</feature>
<evidence type="ECO:0000259" key="9">
    <source>
        <dbReference type="Pfam" id="PF01490"/>
    </source>
</evidence>
<evidence type="ECO:0000256" key="2">
    <source>
        <dbReference type="ARBA" id="ARBA00008066"/>
    </source>
</evidence>
<dbReference type="PANTHER" id="PTHR22950">
    <property type="entry name" value="AMINO ACID TRANSPORTER"/>
    <property type="match status" value="1"/>
</dbReference>
<feature type="transmembrane region" description="Helical" evidence="8">
    <location>
        <begin position="319"/>
        <end position="336"/>
    </location>
</feature>
<evidence type="ECO:0000256" key="1">
    <source>
        <dbReference type="ARBA" id="ARBA00004141"/>
    </source>
</evidence>
<gene>
    <name evidence="10" type="ORF">HK103_002745</name>
</gene>